<evidence type="ECO:0000313" key="2">
    <source>
        <dbReference type="Proteomes" id="UP000271380"/>
    </source>
</evidence>
<proteinExistence type="predicted"/>
<dbReference type="AlphaFoldDB" id="A0AB38VSU9"/>
<protein>
    <submittedName>
        <fullName evidence="1">Prolipoprotein LppL</fullName>
    </submittedName>
</protein>
<gene>
    <name evidence="1" type="primary">lppL</name>
    <name evidence="1" type="ORF">NCTC949_01620</name>
</gene>
<reference evidence="1 2" key="1">
    <citation type="submission" date="2018-12" db="EMBL/GenBank/DDBJ databases">
        <authorList>
            <consortium name="Pathogen Informatics"/>
        </authorList>
    </citation>
    <scope>NUCLEOTIDE SEQUENCE [LARGE SCALE GENOMIC DNA]</scope>
    <source>
        <strain evidence="1 2">NCTC949</strain>
    </source>
</reference>
<name>A0AB38VSU9_9CORY</name>
<dbReference type="SUPFAM" id="SSF63829">
    <property type="entry name" value="Calcium-dependent phosphotriesterase"/>
    <property type="match status" value="1"/>
</dbReference>
<dbReference type="Proteomes" id="UP000271380">
    <property type="component" value="Chromosome"/>
</dbReference>
<evidence type="ECO:0000313" key="1">
    <source>
        <dbReference type="EMBL" id="VEH08506.1"/>
    </source>
</evidence>
<organism evidence="1 2">
    <name type="scientific">Corynebacterium kutscheri</name>
    <dbReference type="NCBI Taxonomy" id="35755"/>
    <lineage>
        <taxon>Bacteria</taxon>
        <taxon>Bacillati</taxon>
        <taxon>Actinomycetota</taxon>
        <taxon>Actinomycetes</taxon>
        <taxon>Mycobacteriales</taxon>
        <taxon>Corynebacteriaceae</taxon>
        <taxon>Corynebacterium</taxon>
    </lineage>
</organism>
<sequence>MVVWSLVKKAQQKPFRILIPLSISALILGGCTQGESAGDIGENMGNATAMASPAAINPSGEVLMAGTKIMDLEQAEEIIAVRTNNQVLLGRIDDFRTSATYAIELDPECADMTATKSEFIVACPDAVMVIDAQSFKITTVTTSKPVTTAVKTSTGVILAGIKEQARLIKITPDGQEKELATEYPTDEMIAIEVPEKTDAVVRINRSYTLVQQVEWESENFGALLRVGKGVGQISPGERGMFIASDTIGGQVALYFSDDIVRLNKTYPVGQSPWAVAWDSSNQRVLVATTSDNTIASYSQSDGSMHQEASFASIAGVHNIVVLASGTIVATSATSDGMQIIEQ</sequence>
<dbReference type="EMBL" id="LR134377">
    <property type="protein sequence ID" value="VEH08506.1"/>
    <property type="molecule type" value="Genomic_DNA"/>
</dbReference>
<accession>A0AB38VSU9</accession>